<reference evidence="1 2" key="1">
    <citation type="journal article" date="2018" name="Sci. Rep.">
        <title>Genomic signatures of local adaptation to the degree of environmental predictability in rotifers.</title>
        <authorList>
            <person name="Franch-Gras L."/>
            <person name="Hahn C."/>
            <person name="Garcia-Roger E.M."/>
            <person name="Carmona M.J."/>
            <person name="Serra M."/>
            <person name="Gomez A."/>
        </authorList>
    </citation>
    <scope>NUCLEOTIDE SEQUENCE [LARGE SCALE GENOMIC DNA]</scope>
    <source>
        <strain evidence="1">HYR1</strain>
    </source>
</reference>
<sequence length="108" mass="12940">MLKTSAEFGNFKNFLGLLLLHKLKRLAEYFHFEKHSNHIYQMDLEGTQHPFENCNLNFHLWLHLPIFYGFSSFIEFAKKKTFSAFKSFSKKELISHTKIIFVLKISFY</sequence>
<protein>
    <submittedName>
        <fullName evidence="1">Uncharacterized protein</fullName>
    </submittedName>
</protein>
<dbReference type="EMBL" id="REGN01007595">
    <property type="protein sequence ID" value="RNA05822.1"/>
    <property type="molecule type" value="Genomic_DNA"/>
</dbReference>
<dbReference type="Proteomes" id="UP000276133">
    <property type="component" value="Unassembled WGS sequence"/>
</dbReference>
<keyword evidence="2" id="KW-1185">Reference proteome</keyword>
<organism evidence="1 2">
    <name type="scientific">Brachionus plicatilis</name>
    <name type="common">Marine rotifer</name>
    <name type="synonym">Brachionus muelleri</name>
    <dbReference type="NCBI Taxonomy" id="10195"/>
    <lineage>
        <taxon>Eukaryota</taxon>
        <taxon>Metazoa</taxon>
        <taxon>Spiralia</taxon>
        <taxon>Gnathifera</taxon>
        <taxon>Rotifera</taxon>
        <taxon>Eurotatoria</taxon>
        <taxon>Monogononta</taxon>
        <taxon>Pseudotrocha</taxon>
        <taxon>Ploima</taxon>
        <taxon>Brachionidae</taxon>
        <taxon>Brachionus</taxon>
    </lineage>
</organism>
<accession>A0A3M7Q3P9</accession>
<name>A0A3M7Q3P9_BRAPC</name>
<dbReference type="AlphaFoldDB" id="A0A3M7Q3P9"/>
<evidence type="ECO:0000313" key="1">
    <source>
        <dbReference type="EMBL" id="RNA05822.1"/>
    </source>
</evidence>
<proteinExistence type="predicted"/>
<evidence type="ECO:0000313" key="2">
    <source>
        <dbReference type="Proteomes" id="UP000276133"/>
    </source>
</evidence>
<comment type="caution">
    <text evidence="1">The sequence shown here is derived from an EMBL/GenBank/DDBJ whole genome shotgun (WGS) entry which is preliminary data.</text>
</comment>
<gene>
    <name evidence="1" type="ORF">BpHYR1_010807</name>
</gene>